<gene>
    <name evidence="7" type="ORF">SAMN04487972_1457</name>
</gene>
<dbReference type="SUPFAM" id="SSF53474">
    <property type="entry name" value="alpha/beta-Hydrolases"/>
    <property type="match status" value="1"/>
</dbReference>
<evidence type="ECO:0000256" key="3">
    <source>
        <dbReference type="ARBA" id="ARBA00022679"/>
    </source>
</evidence>
<evidence type="ECO:0000256" key="2">
    <source>
        <dbReference type="ARBA" id="ARBA00022490"/>
    </source>
</evidence>
<keyword evidence="4" id="KW-0012">Acyltransferase</keyword>
<accession>A0A1I0UDM4</accession>
<sequence>MAAKDDKGENGPVAETPARSGRRRTTGTKTTKPAATAPGAGKAAAAGTPAKTRRVAAKATESNAKKATAATGGAAVEKAPAGSRTGKVTAAAGRAPQARATTEKAPAKTGAAKSAPRGTAARSRATERSDTRTATRRKPAAKPGRAAKTAPAQPAAVKADISEADAALRPAGVAATAPDADKAVEKQPDVQAPEQPAIAAPASGAGFSPRTAAFVEAAFGASSHLPEQLATNIERIESLTQRLISALSQRPQRSTSVEAPGAELFTAAAGAWVKLLAEQPERVLEQQVSFWGETLRHFAEAQAAFARGTLTAPASEGPKDRRFSNPLWETHPFFNFVKRQYHINAQALSDAASALDLPEMTDRRRIEWFTRQMIDMMAPTNFLATNPDALEKALATEGESLVKGLENLVRDVEQSGGELIVSLSDREAFRVGENIGTTEGRVVARTWLYELIQYKPTTDTVHETPLVIFPPWINKFYILDLKPQNSLIKWIVDQGYTLFVVAWRNPDSSFADTGMDDYVGSYLEIMDRVLDLTDQQKLNVIGYCIAGTTLALTLSLLKQRGDDRVKSATFFTTLTDFSDQGEFTAYLQDDFVSGIEEEIARSGMLSSQLMTRTFSFLRANDLVWAPAIRSYMLGETPPAFDLLYWNGDGTNLPGRMAMEYLRRLCQQNQFVGEGFEMLGQRLHVSDVDVPLCAIACETDHIAPARDSWRGIARMGARDKTFIMSESGHIAGIVNPPSKKKYGHYISEAGFDGTWEEWREQARHHEGSWWGRWGEWLSAHSGGQVDAREPVQGFGPAPGEYVQEQSR</sequence>
<evidence type="ECO:0000259" key="6">
    <source>
        <dbReference type="Pfam" id="PF07167"/>
    </source>
</evidence>
<dbReference type="InterPro" id="IPR051321">
    <property type="entry name" value="PHA/PHB_synthase"/>
</dbReference>
<evidence type="ECO:0000313" key="8">
    <source>
        <dbReference type="Proteomes" id="UP000182312"/>
    </source>
</evidence>
<feature type="compositionally biased region" description="Low complexity" evidence="5">
    <location>
        <begin position="89"/>
        <end position="100"/>
    </location>
</feature>
<dbReference type="RefSeq" id="WP_081967624.1">
    <property type="nucleotide sequence ID" value="NZ_FOJO01000045.1"/>
</dbReference>
<reference evidence="7 8" key="1">
    <citation type="submission" date="2016-10" db="EMBL/GenBank/DDBJ databases">
        <authorList>
            <person name="de Groot N.N."/>
        </authorList>
    </citation>
    <scope>NUCLEOTIDE SEQUENCE [LARGE SCALE GENOMIC DNA]</scope>
    <source>
        <strain evidence="7 8">CGMCC 1.6117</strain>
    </source>
</reference>
<feature type="region of interest" description="Disordered" evidence="5">
    <location>
        <begin position="1"/>
        <end position="204"/>
    </location>
</feature>
<evidence type="ECO:0000256" key="1">
    <source>
        <dbReference type="ARBA" id="ARBA00004496"/>
    </source>
</evidence>
<organism evidence="7 8">
    <name type="scientific">Paracoccus halophilus</name>
    <dbReference type="NCBI Taxonomy" id="376733"/>
    <lineage>
        <taxon>Bacteria</taxon>
        <taxon>Pseudomonadati</taxon>
        <taxon>Pseudomonadota</taxon>
        <taxon>Alphaproteobacteria</taxon>
        <taxon>Rhodobacterales</taxon>
        <taxon>Paracoccaceae</taxon>
        <taxon>Paracoccus</taxon>
    </lineage>
</organism>
<evidence type="ECO:0000256" key="4">
    <source>
        <dbReference type="ARBA" id="ARBA00023315"/>
    </source>
</evidence>
<comment type="subcellular location">
    <subcellularLocation>
        <location evidence="1">Cytoplasm</location>
    </subcellularLocation>
</comment>
<keyword evidence="2" id="KW-0963">Cytoplasm</keyword>
<feature type="compositionally biased region" description="Low complexity" evidence="5">
    <location>
        <begin position="65"/>
        <end position="75"/>
    </location>
</feature>
<dbReference type="PANTHER" id="PTHR36837">
    <property type="entry name" value="POLY(3-HYDROXYALKANOATE) POLYMERASE SUBUNIT PHAC"/>
    <property type="match status" value="1"/>
</dbReference>
<dbReference type="Gene3D" id="3.40.50.1820">
    <property type="entry name" value="alpha/beta hydrolase"/>
    <property type="match status" value="1"/>
</dbReference>
<name>A0A1I0UDM4_9RHOB</name>
<dbReference type="GO" id="GO:0005737">
    <property type="term" value="C:cytoplasm"/>
    <property type="evidence" value="ECO:0007669"/>
    <property type="project" value="UniProtKB-SubCell"/>
</dbReference>
<dbReference type="GO" id="GO:0016746">
    <property type="term" value="F:acyltransferase activity"/>
    <property type="evidence" value="ECO:0007669"/>
    <property type="project" value="UniProtKB-KW"/>
</dbReference>
<evidence type="ECO:0000256" key="5">
    <source>
        <dbReference type="SAM" id="MobiDB-lite"/>
    </source>
</evidence>
<feature type="compositionally biased region" description="Low complexity" evidence="5">
    <location>
        <begin position="27"/>
        <end position="50"/>
    </location>
</feature>
<feature type="compositionally biased region" description="Low complexity" evidence="5">
    <location>
        <begin position="191"/>
        <end position="202"/>
    </location>
</feature>
<dbReference type="GO" id="GO:0042619">
    <property type="term" value="P:poly-hydroxybutyrate biosynthetic process"/>
    <property type="evidence" value="ECO:0007669"/>
    <property type="project" value="InterPro"/>
</dbReference>
<dbReference type="OrthoDB" id="7208816at2"/>
<dbReference type="InterPro" id="IPR029058">
    <property type="entry name" value="AB_hydrolase_fold"/>
</dbReference>
<feature type="compositionally biased region" description="Basic and acidic residues" evidence="5">
    <location>
        <begin position="179"/>
        <end position="188"/>
    </location>
</feature>
<dbReference type="Proteomes" id="UP000182312">
    <property type="component" value="Unassembled WGS sequence"/>
</dbReference>
<feature type="compositionally biased region" description="Basic and acidic residues" evidence="5">
    <location>
        <begin position="124"/>
        <end position="133"/>
    </location>
</feature>
<dbReference type="InterPro" id="IPR010963">
    <property type="entry name" value="PHA_synth_I"/>
</dbReference>
<dbReference type="AlphaFoldDB" id="A0A1I0UDM4"/>
<keyword evidence="3" id="KW-0808">Transferase</keyword>
<feature type="compositionally biased region" description="Low complexity" evidence="5">
    <location>
        <begin position="141"/>
        <end position="159"/>
    </location>
</feature>
<feature type="region of interest" description="Disordered" evidence="5">
    <location>
        <begin position="783"/>
        <end position="806"/>
    </location>
</feature>
<feature type="domain" description="Poly-beta-hydroxybutyrate polymerase N-terminal" evidence="6">
    <location>
        <begin position="319"/>
        <end position="491"/>
    </location>
</feature>
<dbReference type="NCBIfam" id="TIGR01838">
    <property type="entry name" value="PHA_synth_I"/>
    <property type="match status" value="1"/>
</dbReference>
<proteinExistence type="predicted"/>
<dbReference type="PANTHER" id="PTHR36837:SF5">
    <property type="entry name" value="POLY-3-HYDROXYBUTYRATE SYNTHASE"/>
    <property type="match status" value="1"/>
</dbReference>
<protein>
    <submittedName>
        <fullName evidence="7">Polyhydroxyalkanoate synthase</fullName>
    </submittedName>
</protein>
<dbReference type="InterPro" id="IPR010941">
    <property type="entry name" value="PhaC_N"/>
</dbReference>
<dbReference type="Pfam" id="PF07167">
    <property type="entry name" value="PhaC_N"/>
    <property type="match status" value="1"/>
</dbReference>
<dbReference type="EMBL" id="FOJO01000045">
    <property type="protein sequence ID" value="SFA62162.1"/>
    <property type="molecule type" value="Genomic_DNA"/>
</dbReference>
<evidence type="ECO:0000313" key="7">
    <source>
        <dbReference type="EMBL" id="SFA62162.1"/>
    </source>
</evidence>